<dbReference type="GO" id="GO:0030425">
    <property type="term" value="C:dendrite"/>
    <property type="evidence" value="ECO:0007669"/>
    <property type="project" value="TreeGrafter"/>
</dbReference>
<proteinExistence type="predicted"/>
<evidence type="ECO:0000256" key="2">
    <source>
        <dbReference type="ARBA" id="ARBA00022473"/>
    </source>
</evidence>
<keyword evidence="3" id="KW-0963">Cytoplasm</keyword>
<dbReference type="InterPro" id="IPR040645">
    <property type="entry name" value="Neurabin-1/2_PDZ"/>
</dbReference>
<dbReference type="SUPFAM" id="SSF50156">
    <property type="entry name" value="PDZ domain-like"/>
    <property type="match status" value="1"/>
</dbReference>
<dbReference type="InterPro" id="IPR036034">
    <property type="entry name" value="PDZ_sf"/>
</dbReference>
<evidence type="ECO:0000256" key="12">
    <source>
        <dbReference type="SAM" id="Coils"/>
    </source>
</evidence>
<comment type="subcellular location">
    <subcellularLocation>
        <location evidence="1">Cytoplasm</location>
        <location evidence="1">Cytoskeleton</location>
    </subcellularLocation>
    <subcellularLocation>
        <location evidence="11">Synapse</location>
    </subcellularLocation>
</comment>
<keyword evidence="10" id="KW-0206">Cytoskeleton</keyword>
<sequence length="191" mass="22238">MEIPGLSERKDPALNQKTHFSMEPIQVFNTYSNEDDHHCNKDVDPMVASAEYIWRSRWRDMGLEKVGMYIKTVTDGNVVHQDSRIQVNDLLMEMDGMNLIQQLKRKLQSLEQKGHWWVKKAQLEQSVKEKKDHMEKLEGYGVAAQGPCKAVSEHLQEAQAQYQALEHKYSKAECLIKDYQQETNFLKKKTA</sequence>
<dbReference type="GO" id="GO:0007015">
    <property type="term" value="P:actin filament organization"/>
    <property type="evidence" value="ECO:0007669"/>
    <property type="project" value="TreeGrafter"/>
</dbReference>
<dbReference type="Pfam" id="PF17817">
    <property type="entry name" value="PDZ_5"/>
    <property type="match status" value="1"/>
</dbReference>
<evidence type="ECO:0000256" key="11">
    <source>
        <dbReference type="ARBA" id="ARBA00034103"/>
    </source>
</evidence>
<evidence type="ECO:0000259" key="13">
    <source>
        <dbReference type="Pfam" id="PF17817"/>
    </source>
</evidence>
<dbReference type="PANTHER" id="PTHR16154">
    <property type="entry name" value="NEURABIN"/>
    <property type="match status" value="1"/>
</dbReference>
<gene>
    <name evidence="14" type="ORF">MG293_005562</name>
</gene>
<evidence type="ECO:0000256" key="6">
    <source>
        <dbReference type="ARBA" id="ARBA00022902"/>
    </source>
</evidence>
<evidence type="ECO:0000256" key="7">
    <source>
        <dbReference type="ARBA" id="ARBA00023018"/>
    </source>
</evidence>
<dbReference type="GO" id="GO:0005737">
    <property type="term" value="C:cytoplasm"/>
    <property type="evidence" value="ECO:0007669"/>
    <property type="project" value="TreeGrafter"/>
</dbReference>
<dbReference type="InterPro" id="IPR043446">
    <property type="entry name" value="Neurabin-like"/>
</dbReference>
<evidence type="ECO:0000256" key="5">
    <source>
        <dbReference type="ARBA" id="ARBA00022782"/>
    </source>
</evidence>
<keyword evidence="2" id="KW-0217">Developmental protein</keyword>
<keyword evidence="5" id="KW-0221">Differentiation</keyword>
<comment type="caution">
    <text evidence="14">The sequence shown here is derived from an EMBL/GenBank/DDBJ whole genome shotgun (WGS) entry which is preliminary data.</text>
</comment>
<dbReference type="Gene3D" id="2.30.42.10">
    <property type="match status" value="1"/>
</dbReference>
<keyword evidence="9" id="KW-0009">Actin-binding</keyword>
<evidence type="ECO:0000256" key="3">
    <source>
        <dbReference type="ARBA" id="ARBA00022490"/>
    </source>
</evidence>
<dbReference type="GO" id="GO:0014069">
    <property type="term" value="C:postsynaptic density"/>
    <property type="evidence" value="ECO:0007669"/>
    <property type="project" value="TreeGrafter"/>
</dbReference>
<accession>A0AAD4UHE4</accession>
<evidence type="ECO:0000313" key="15">
    <source>
        <dbReference type="Proteomes" id="UP001214576"/>
    </source>
</evidence>
<dbReference type="AlphaFoldDB" id="A0AAD4UHE4"/>
<keyword evidence="8 12" id="KW-0175">Coiled coil</keyword>
<evidence type="ECO:0000256" key="4">
    <source>
        <dbReference type="ARBA" id="ARBA00022553"/>
    </source>
</evidence>
<evidence type="ECO:0000256" key="10">
    <source>
        <dbReference type="ARBA" id="ARBA00023212"/>
    </source>
</evidence>
<feature type="coiled-coil region" evidence="12">
    <location>
        <begin position="93"/>
        <end position="189"/>
    </location>
</feature>
<evidence type="ECO:0000256" key="8">
    <source>
        <dbReference type="ARBA" id="ARBA00023054"/>
    </source>
</evidence>
<keyword evidence="6" id="KW-0524">Neurogenesis</keyword>
<feature type="domain" description="Neurabin-1/2 PDZ" evidence="13">
    <location>
        <begin position="1"/>
        <end position="52"/>
    </location>
</feature>
<evidence type="ECO:0000256" key="1">
    <source>
        <dbReference type="ARBA" id="ARBA00004245"/>
    </source>
</evidence>
<keyword evidence="7" id="KW-0770">Synapse</keyword>
<dbReference type="PANTHER" id="PTHR16154:SF24">
    <property type="entry name" value="NEURABIN-2"/>
    <property type="match status" value="1"/>
</dbReference>
<keyword evidence="4" id="KW-0597">Phosphoprotein</keyword>
<dbReference type="GO" id="GO:0015629">
    <property type="term" value="C:actin cytoskeleton"/>
    <property type="evidence" value="ECO:0007669"/>
    <property type="project" value="TreeGrafter"/>
</dbReference>
<dbReference type="EMBL" id="JAKZEL010000003">
    <property type="protein sequence ID" value="KAI4545296.1"/>
    <property type="molecule type" value="Genomic_DNA"/>
</dbReference>
<protein>
    <recommendedName>
        <fullName evidence="13">Neurabin-1/2 PDZ domain-containing protein</fullName>
    </recommendedName>
</protein>
<dbReference type="GO" id="GO:0019722">
    <property type="term" value="P:calcium-mediated signaling"/>
    <property type="evidence" value="ECO:0007669"/>
    <property type="project" value="TreeGrafter"/>
</dbReference>
<dbReference type="GO" id="GO:0031175">
    <property type="term" value="P:neuron projection development"/>
    <property type="evidence" value="ECO:0007669"/>
    <property type="project" value="TreeGrafter"/>
</dbReference>
<dbReference type="GO" id="GO:0051015">
    <property type="term" value="F:actin filament binding"/>
    <property type="evidence" value="ECO:0007669"/>
    <property type="project" value="TreeGrafter"/>
</dbReference>
<evidence type="ECO:0000256" key="9">
    <source>
        <dbReference type="ARBA" id="ARBA00023203"/>
    </source>
</evidence>
<keyword evidence="15" id="KW-1185">Reference proteome</keyword>
<organism evidence="14 15">
    <name type="scientific">Ovis ammon polii</name>
    <dbReference type="NCBI Taxonomy" id="230172"/>
    <lineage>
        <taxon>Eukaryota</taxon>
        <taxon>Metazoa</taxon>
        <taxon>Chordata</taxon>
        <taxon>Craniata</taxon>
        <taxon>Vertebrata</taxon>
        <taxon>Euteleostomi</taxon>
        <taxon>Mammalia</taxon>
        <taxon>Eutheria</taxon>
        <taxon>Laurasiatheria</taxon>
        <taxon>Artiodactyla</taxon>
        <taxon>Ruminantia</taxon>
        <taxon>Pecora</taxon>
        <taxon>Bovidae</taxon>
        <taxon>Caprinae</taxon>
        <taxon>Ovis</taxon>
    </lineage>
</organism>
<evidence type="ECO:0000313" key="14">
    <source>
        <dbReference type="EMBL" id="KAI4545296.1"/>
    </source>
</evidence>
<dbReference type="Proteomes" id="UP001214576">
    <property type="component" value="Unassembled WGS sequence"/>
</dbReference>
<reference evidence="14" key="1">
    <citation type="submission" date="2022-03" db="EMBL/GenBank/DDBJ databases">
        <title>Genomic analyses of argali, domestic sheep and their hybrids provide insights into chromosomal evolution, heterosis and genetic basis of agronomic traits.</title>
        <authorList>
            <person name="Li M."/>
        </authorList>
    </citation>
    <scope>NUCLEOTIDE SEQUENCE</scope>
    <source>
        <strain evidence="14">CAU-MHL-2022a</strain>
        <tissue evidence="14">Skin</tissue>
    </source>
</reference>
<name>A0AAD4UHE4_OVIAM</name>